<organism evidence="2 3">
    <name type="scientific">Vibrio parahaemolyticus</name>
    <dbReference type="NCBI Taxonomy" id="670"/>
    <lineage>
        <taxon>Bacteria</taxon>
        <taxon>Pseudomonadati</taxon>
        <taxon>Pseudomonadota</taxon>
        <taxon>Gammaproteobacteria</taxon>
        <taxon>Vibrionales</taxon>
        <taxon>Vibrionaceae</taxon>
        <taxon>Vibrio</taxon>
    </lineage>
</organism>
<dbReference type="EMBL" id="JABCLB010001620">
    <property type="protein sequence ID" value="NMU84310.1"/>
    <property type="molecule type" value="Genomic_DNA"/>
</dbReference>
<comment type="caution">
    <text evidence="2">The sequence shown here is derived from an EMBL/GenBank/DDBJ whole genome shotgun (WGS) entry which is preliminary data.</text>
</comment>
<protein>
    <submittedName>
        <fullName evidence="2">GNAT family N-acetyltransferase</fullName>
    </submittedName>
</protein>
<evidence type="ECO:0000259" key="1">
    <source>
        <dbReference type="Pfam" id="PF13673"/>
    </source>
</evidence>
<dbReference type="InterPro" id="IPR000182">
    <property type="entry name" value="GNAT_dom"/>
</dbReference>
<dbReference type="AlphaFoldDB" id="A0A7Y0XCW8"/>
<dbReference type="Pfam" id="PF13673">
    <property type="entry name" value="Acetyltransf_10"/>
    <property type="match status" value="1"/>
</dbReference>
<keyword evidence="2" id="KW-0808">Transferase</keyword>
<name>A0A7Y0XCW8_VIBPH</name>
<reference evidence="2 3" key="1">
    <citation type="submission" date="2020-04" db="EMBL/GenBank/DDBJ databases">
        <title>Whole-genome sequencing of Vibrio spp. from China reveals different genetic environments of blaCTX-M-14 among diverse lineages.</title>
        <authorList>
            <person name="Zheng Z."/>
            <person name="Ye L."/>
            <person name="Chen S."/>
        </authorList>
    </citation>
    <scope>NUCLEOTIDE SEQUENCE [LARGE SCALE GENOMIC DNA]</scope>
    <source>
        <strain evidence="2 3">Vb0551</strain>
    </source>
</reference>
<sequence>YESQGFVATEGEQNVDGVRFVSMRLVRT</sequence>
<dbReference type="Proteomes" id="UP000518904">
    <property type="component" value="Unassembled WGS sequence"/>
</dbReference>
<feature type="domain" description="N-acetyltransferase" evidence="1">
    <location>
        <begin position="1"/>
        <end position="25"/>
    </location>
</feature>
<evidence type="ECO:0000313" key="2">
    <source>
        <dbReference type="EMBL" id="NMU84310.1"/>
    </source>
</evidence>
<dbReference type="GO" id="GO:0016747">
    <property type="term" value="F:acyltransferase activity, transferring groups other than amino-acyl groups"/>
    <property type="evidence" value="ECO:0007669"/>
    <property type="project" value="InterPro"/>
</dbReference>
<feature type="non-terminal residue" evidence="2">
    <location>
        <position position="1"/>
    </location>
</feature>
<gene>
    <name evidence="2" type="ORF">HKB16_15585</name>
</gene>
<proteinExistence type="predicted"/>
<accession>A0A7Y0XCW8</accession>
<evidence type="ECO:0000313" key="3">
    <source>
        <dbReference type="Proteomes" id="UP000518904"/>
    </source>
</evidence>